<gene>
    <name evidence="3" type="primary">ga28063</name>
    <name evidence="3" type="ORF">PR202_ga28063</name>
</gene>
<dbReference type="InterPro" id="IPR001810">
    <property type="entry name" value="F-box_dom"/>
</dbReference>
<proteinExistence type="predicted"/>
<dbReference type="InterPro" id="IPR056594">
    <property type="entry name" value="AT5G49610-like_b-prop"/>
</dbReference>
<dbReference type="Pfam" id="PF23635">
    <property type="entry name" value="Beta-prop_AT5G49610-like"/>
    <property type="match status" value="1"/>
</dbReference>
<dbReference type="PANTHER" id="PTHR32133:SF386">
    <property type="entry name" value="F-BOX DOMAIN-CONTAINING PROTEIN"/>
    <property type="match status" value="1"/>
</dbReference>
<dbReference type="PANTHER" id="PTHR32133">
    <property type="entry name" value="OS07G0120400 PROTEIN"/>
    <property type="match status" value="1"/>
</dbReference>
<dbReference type="EMBL" id="BQKI01000017">
    <property type="protein sequence ID" value="GJN10005.1"/>
    <property type="molecule type" value="Genomic_DNA"/>
</dbReference>
<feature type="domain" description="F-box" evidence="2">
    <location>
        <begin position="11"/>
        <end position="54"/>
    </location>
</feature>
<dbReference type="Pfam" id="PF00646">
    <property type="entry name" value="F-box"/>
    <property type="match status" value="1"/>
</dbReference>
<dbReference type="Proteomes" id="UP001054889">
    <property type="component" value="Unassembled WGS sequence"/>
</dbReference>
<name>A0AAV5DIK1_ELECO</name>
<dbReference type="InterPro" id="IPR036047">
    <property type="entry name" value="F-box-like_dom_sf"/>
</dbReference>
<organism evidence="3 4">
    <name type="scientific">Eleusine coracana subsp. coracana</name>
    <dbReference type="NCBI Taxonomy" id="191504"/>
    <lineage>
        <taxon>Eukaryota</taxon>
        <taxon>Viridiplantae</taxon>
        <taxon>Streptophyta</taxon>
        <taxon>Embryophyta</taxon>
        <taxon>Tracheophyta</taxon>
        <taxon>Spermatophyta</taxon>
        <taxon>Magnoliopsida</taxon>
        <taxon>Liliopsida</taxon>
        <taxon>Poales</taxon>
        <taxon>Poaceae</taxon>
        <taxon>PACMAD clade</taxon>
        <taxon>Chloridoideae</taxon>
        <taxon>Cynodonteae</taxon>
        <taxon>Eleusininae</taxon>
        <taxon>Eleusine</taxon>
    </lineage>
</organism>
<dbReference type="Pfam" id="PF12937">
    <property type="entry name" value="F-box-like"/>
    <property type="match status" value="1"/>
</dbReference>
<evidence type="ECO:0000256" key="1">
    <source>
        <dbReference type="SAM" id="MobiDB-lite"/>
    </source>
</evidence>
<keyword evidence="4" id="KW-1185">Reference proteome</keyword>
<reference evidence="3" key="2">
    <citation type="submission" date="2021-12" db="EMBL/GenBank/DDBJ databases">
        <title>Resequencing data analysis of finger millet.</title>
        <authorList>
            <person name="Hatakeyama M."/>
            <person name="Aluri S."/>
            <person name="Balachadran M.T."/>
            <person name="Sivarajan S.R."/>
            <person name="Poveda L."/>
            <person name="Shimizu-Inatsugi R."/>
            <person name="Schlapbach R."/>
            <person name="Sreeman S.M."/>
            <person name="Shimizu K.K."/>
        </authorList>
    </citation>
    <scope>NUCLEOTIDE SEQUENCE</scope>
</reference>
<comment type="caution">
    <text evidence="3">The sequence shown here is derived from an EMBL/GenBank/DDBJ whole genome shotgun (WGS) entry which is preliminary data.</text>
</comment>
<sequence>MAPPPPPPPPLPDEIVEEILLRVPPDDPGHLVRASIVCKGWRRLISGPGFRRRFRQRHRSPPLMGIILNCIDENGVDMVSFVPTCSFRPPHSDLRRWGAIDSRHGRVLLLDISPWKSQSGEVFSVWDPVAGEHRQLPPRPTSGNFYSFNAAVLCAAHGSCDHLDCHRGPFLVVFMGSHRESMFSYVYSSEADAWSASTSASHYAYFSEFTRSAVVGNALYFELKAPIGILKYDLGREEMTVIQPPPVWNGLIVLTIAEGGGLGCVSVMGSKLFLWSRVAGPDGDMGWVQSRIIESEKLFPVNHAVMKLHVVAFEDGGGVVYVGTDRGSFATDLKSGQFRKIEGVSGFNDIVPFMSFYTPEQPTFDLQSKLCYENICAAVFRERHQTPPMLGVIRNVTGEDHANIVRFVPTCSAPPGRAAALSAAAGGQSLPATAASSSERGPSCPASAAPSLSVIDSRLFAIDMKSRQDRESHRLLCTELVEPDQAKGRSPIPSRRRSVAPHSGAPNHPPPNPRSARRREGSDGAPCLSGRRRIVEEILLRIPPHDPARLVRASLVCKRWCRLVFGPGFRRRFRERHRRAPELGILRNFCKKGHLATTHFVPTCSFRPRPGVADLHGWQAIDSHHGRVLLRRLPRRFEDFDDLALAVWDPVTDKRRELPLLPFEGLRDWRVTVVCAAAAGECDHLNCHRGPFLVVVLGTYSTKVSTFGYSSDSAAWSEPTTFPHQVYLRKGLGLGGAVVGNALYYVFHGDYISGILKYDLATRGMTSIDLPPVPLSPTGYTQVMTAEGGELGCAACNGTLLHLWSREAGPGGEMGWTRSKVIELEMLIPTGRLIDELDVVGSADGGGVLYVGTNRGYYCADLKSGRFRKLPGIRGDDDDIVPFLSFYTLGIVLLNC</sequence>
<dbReference type="AlphaFoldDB" id="A0AAV5DIK1"/>
<evidence type="ECO:0000313" key="4">
    <source>
        <dbReference type="Proteomes" id="UP001054889"/>
    </source>
</evidence>
<feature type="region of interest" description="Disordered" evidence="1">
    <location>
        <begin position="475"/>
        <end position="527"/>
    </location>
</feature>
<evidence type="ECO:0000259" key="2">
    <source>
        <dbReference type="SMART" id="SM00256"/>
    </source>
</evidence>
<accession>A0AAV5DIK1</accession>
<dbReference type="SMART" id="SM00256">
    <property type="entry name" value="FBOX"/>
    <property type="match status" value="2"/>
</dbReference>
<evidence type="ECO:0000313" key="3">
    <source>
        <dbReference type="EMBL" id="GJN10005.1"/>
    </source>
</evidence>
<feature type="domain" description="F-box" evidence="2">
    <location>
        <begin position="533"/>
        <end position="573"/>
    </location>
</feature>
<protein>
    <recommendedName>
        <fullName evidence="2">F-box domain-containing protein</fullName>
    </recommendedName>
</protein>
<dbReference type="SUPFAM" id="SSF81383">
    <property type="entry name" value="F-box domain"/>
    <property type="match status" value="2"/>
</dbReference>
<dbReference type="Gene3D" id="1.20.1280.50">
    <property type="match status" value="1"/>
</dbReference>
<reference evidence="3" key="1">
    <citation type="journal article" date="2018" name="DNA Res.">
        <title>Multiple hybrid de novo genome assembly of finger millet, an orphan allotetraploid crop.</title>
        <authorList>
            <person name="Hatakeyama M."/>
            <person name="Aluri S."/>
            <person name="Balachadran M.T."/>
            <person name="Sivarajan S.R."/>
            <person name="Patrignani A."/>
            <person name="Gruter S."/>
            <person name="Poveda L."/>
            <person name="Shimizu-Inatsugi R."/>
            <person name="Baeten J."/>
            <person name="Francoijs K.J."/>
            <person name="Nataraja K.N."/>
            <person name="Reddy Y.A.N."/>
            <person name="Phadnis S."/>
            <person name="Ravikumar R.L."/>
            <person name="Schlapbach R."/>
            <person name="Sreeman S.M."/>
            <person name="Shimizu K.K."/>
        </authorList>
    </citation>
    <scope>NUCLEOTIDE SEQUENCE</scope>
</reference>